<keyword evidence="1" id="KW-0812">Transmembrane</keyword>
<gene>
    <name evidence="2" type="ORF">I8J29_19185</name>
</gene>
<feature type="transmembrane region" description="Helical" evidence="1">
    <location>
        <begin position="108"/>
        <end position="129"/>
    </location>
</feature>
<feature type="transmembrane region" description="Helical" evidence="1">
    <location>
        <begin position="82"/>
        <end position="101"/>
    </location>
</feature>
<keyword evidence="3" id="KW-1185">Reference proteome</keyword>
<feature type="transmembrane region" description="Helical" evidence="1">
    <location>
        <begin position="160"/>
        <end position="180"/>
    </location>
</feature>
<feature type="transmembrane region" description="Helical" evidence="1">
    <location>
        <begin position="186"/>
        <end position="205"/>
    </location>
</feature>
<evidence type="ECO:0000313" key="2">
    <source>
        <dbReference type="EMBL" id="MBO7746339.1"/>
    </source>
</evidence>
<keyword evidence="1" id="KW-0472">Membrane</keyword>
<feature type="transmembrane region" description="Helical" evidence="1">
    <location>
        <begin position="135"/>
        <end position="153"/>
    </location>
</feature>
<sequence length="211" mass="24128">MRNHRVAFAVSGSLMSIFFLILVNYLTTPGEIWFVHPAFALIQWPIALYFAGTGRIKAYSAASTAVILLYLAYQNVVHSPDYPWMLYAGFAVIWWPILMYAGRFAGTLAMAFAGSFCIILYYGMLNVLLSPQFPWIVFPAYAVLWWPMSIYFARTRQWFAFALCGSLLTSALFIVVNAISSPNDVWAIYPIFAVVWWPLSMYYFVVKKRTV</sequence>
<feature type="transmembrane region" description="Helical" evidence="1">
    <location>
        <begin position="7"/>
        <end position="26"/>
    </location>
</feature>
<dbReference type="EMBL" id="JAGGDJ010000017">
    <property type="protein sequence ID" value="MBO7746339.1"/>
    <property type="molecule type" value="Genomic_DNA"/>
</dbReference>
<name>A0ABS3WDG9_9BACL</name>
<comment type="caution">
    <text evidence="2">The sequence shown here is derived from an EMBL/GenBank/DDBJ whole genome shotgun (WGS) entry which is preliminary data.</text>
</comment>
<evidence type="ECO:0008006" key="4">
    <source>
        <dbReference type="Google" id="ProtNLM"/>
    </source>
</evidence>
<accession>A0ABS3WDG9</accession>
<proteinExistence type="predicted"/>
<evidence type="ECO:0000256" key="1">
    <source>
        <dbReference type="SAM" id="Phobius"/>
    </source>
</evidence>
<organism evidence="2 3">
    <name type="scientific">Paenibacillus artemisiicola</name>
    <dbReference type="NCBI Taxonomy" id="1172618"/>
    <lineage>
        <taxon>Bacteria</taxon>
        <taxon>Bacillati</taxon>
        <taxon>Bacillota</taxon>
        <taxon>Bacilli</taxon>
        <taxon>Bacillales</taxon>
        <taxon>Paenibacillaceae</taxon>
        <taxon>Paenibacillus</taxon>
    </lineage>
</organism>
<feature type="transmembrane region" description="Helical" evidence="1">
    <location>
        <begin position="32"/>
        <end position="51"/>
    </location>
</feature>
<keyword evidence="1" id="KW-1133">Transmembrane helix</keyword>
<reference evidence="2 3" key="1">
    <citation type="submission" date="2021-03" db="EMBL/GenBank/DDBJ databases">
        <title>Paenibacillus artemisicola MWE-103 whole genome sequence.</title>
        <authorList>
            <person name="Ham Y.J."/>
        </authorList>
    </citation>
    <scope>NUCLEOTIDE SEQUENCE [LARGE SCALE GENOMIC DNA]</scope>
    <source>
        <strain evidence="2 3">MWE-103</strain>
    </source>
</reference>
<protein>
    <recommendedName>
        <fullName evidence="4">TspO/MBR related protein</fullName>
    </recommendedName>
</protein>
<evidence type="ECO:0000313" key="3">
    <source>
        <dbReference type="Proteomes" id="UP000670947"/>
    </source>
</evidence>
<feature type="transmembrane region" description="Helical" evidence="1">
    <location>
        <begin position="58"/>
        <end position="76"/>
    </location>
</feature>
<dbReference type="RefSeq" id="WP_208849124.1">
    <property type="nucleotide sequence ID" value="NZ_JAGGDJ010000017.1"/>
</dbReference>
<dbReference type="Proteomes" id="UP000670947">
    <property type="component" value="Unassembled WGS sequence"/>
</dbReference>